<protein>
    <submittedName>
        <fullName evidence="1">Uncharacterized protein</fullName>
    </submittedName>
</protein>
<dbReference type="AlphaFoldDB" id="A0A0F8Z593"/>
<organism evidence="1">
    <name type="scientific">marine sediment metagenome</name>
    <dbReference type="NCBI Taxonomy" id="412755"/>
    <lineage>
        <taxon>unclassified sequences</taxon>
        <taxon>metagenomes</taxon>
        <taxon>ecological metagenomes</taxon>
    </lineage>
</organism>
<evidence type="ECO:0000313" key="1">
    <source>
        <dbReference type="EMBL" id="KKK88913.1"/>
    </source>
</evidence>
<comment type="caution">
    <text evidence="1">The sequence shown here is derived from an EMBL/GenBank/DDBJ whole genome shotgun (WGS) entry which is preliminary data.</text>
</comment>
<gene>
    <name evidence="1" type="ORF">LCGC14_2738390</name>
</gene>
<reference evidence="1" key="1">
    <citation type="journal article" date="2015" name="Nature">
        <title>Complex archaea that bridge the gap between prokaryotes and eukaryotes.</title>
        <authorList>
            <person name="Spang A."/>
            <person name="Saw J.H."/>
            <person name="Jorgensen S.L."/>
            <person name="Zaremba-Niedzwiedzka K."/>
            <person name="Martijn J."/>
            <person name="Lind A.E."/>
            <person name="van Eijk R."/>
            <person name="Schleper C."/>
            <person name="Guy L."/>
            <person name="Ettema T.J."/>
        </authorList>
    </citation>
    <scope>NUCLEOTIDE SEQUENCE</scope>
</reference>
<accession>A0A0F8Z593</accession>
<proteinExistence type="predicted"/>
<sequence length="84" mass="9253">MGNKTPARICTNTAKLLSHKLPEGFDPLMMDGDSMSMSTLKLCYRKHVQNDESVGWDELSDVLGNTLAQIMGDDAFCEWLEGSG</sequence>
<name>A0A0F8Z593_9ZZZZ</name>
<dbReference type="EMBL" id="LAZR01049748">
    <property type="protein sequence ID" value="KKK88913.1"/>
    <property type="molecule type" value="Genomic_DNA"/>
</dbReference>